<dbReference type="InterPro" id="IPR036259">
    <property type="entry name" value="MFS_trans_sf"/>
</dbReference>
<evidence type="ECO:0000256" key="1">
    <source>
        <dbReference type="ARBA" id="ARBA00022692"/>
    </source>
</evidence>
<feature type="transmembrane region" description="Helical" evidence="4">
    <location>
        <begin position="34"/>
        <end position="56"/>
    </location>
</feature>
<feature type="transmembrane region" description="Helical" evidence="4">
    <location>
        <begin position="68"/>
        <end position="84"/>
    </location>
</feature>
<feature type="transmembrane region" description="Helical" evidence="4">
    <location>
        <begin position="154"/>
        <end position="173"/>
    </location>
</feature>
<evidence type="ECO:0000313" key="6">
    <source>
        <dbReference type="Proteomes" id="UP000186609"/>
    </source>
</evidence>
<dbReference type="Pfam" id="PF07690">
    <property type="entry name" value="MFS_1"/>
    <property type="match status" value="1"/>
</dbReference>
<feature type="transmembrane region" description="Helical" evidence="4">
    <location>
        <begin position="121"/>
        <end position="142"/>
    </location>
</feature>
<organism evidence="5 6">
    <name type="scientific">Rhodoferax koreensis</name>
    <dbReference type="NCBI Taxonomy" id="1842727"/>
    <lineage>
        <taxon>Bacteria</taxon>
        <taxon>Pseudomonadati</taxon>
        <taxon>Pseudomonadota</taxon>
        <taxon>Betaproteobacteria</taxon>
        <taxon>Burkholderiales</taxon>
        <taxon>Comamonadaceae</taxon>
        <taxon>Rhodoferax</taxon>
    </lineage>
</organism>
<keyword evidence="3 4" id="KW-0472">Membrane</keyword>
<protein>
    <submittedName>
        <fullName evidence="5">Cyanate transporter</fullName>
    </submittedName>
</protein>
<dbReference type="GO" id="GO:0022857">
    <property type="term" value="F:transmembrane transporter activity"/>
    <property type="evidence" value="ECO:0007669"/>
    <property type="project" value="InterPro"/>
</dbReference>
<feature type="transmembrane region" description="Helical" evidence="4">
    <location>
        <begin position="90"/>
        <end position="109"/>
    </location>
</feature>
<dbReference type="PANTHER" id="PTHR23523">
    <property type="match status" value="1"/>
</dbReference>
<feature type="transmembrane region" description="Helical" evidence="4">
    <location>
        <begin position="234"/>
        <end position="253"/>
    </location>
</feature>
<dbReference type="AlphaFoldDB" id="A0A1P8K3L3"/>
<feature type="transmembrane region" description="Helical" evidence="4">
    <location>
        <begin position="265"/>
        <end position="284"/>
    </location>
</feature>
<proteinExistence type="predicted"/>
<feature type="transmembrane region" description="Helical" evidence="4">
    <location>
        <begin position="290"/>
        <end position="313"/>
    </location>
</feature>
<dbReference type="Proteomes" id="UP000186609">
    <property type="component" value="Chromosome"/>
</dbReference>
<dbReference type="STRING" id="1842727.RD110_09920"/>
<name>A0A1P8K3L3_9BURK</name>
<evidence type="ECO:0000256" key="3">
    <source>
        <dbReference type="ARBA" id="ARBA00023136"/>
    </source>
</evidence>
<evidence type="ECO:0000256" key="2">
    <source>
        <dbReference type="ARBA" id="ARBA00022989"/>
    </source>
</evidence>
<feature type="transmembrane region" description="Helical" evidence="4">
    <location>
        <begin position="325"/>
        <end position="346"/>
    </location>
</feature>
<gene>
    <name evidence="5" type="ORF">RD110_09920</name>
</gene>
<keyword evidence="6" id="KW-1185">Reference proteome</keyword>
<evidence type="ECO:0000313" key="5">
    <source>
        <dbReference type="EMBL" id="APW40599.1"/>
    </source>
</evidence>
<dbReference type="SUPFAM" id="SSF103473">
    <property type="entry name" value="MFS general substrate transporter"/>
    <property type="match status" value="1"/>
</dbReference>
<keyword evidence="2 4" id="KW-1133">Transmembrane helix</keyword>
<dbReference type="KEGG" id="rhy:RD110_09920"/>
<dbReference type="EMBL" id="CP019236">
    <property type="protein sequence ID" value="APW40599.1"/>
    <property type="molecule type" value="Genomic_DNA"/>
</dbReference>
<keyword evidence="1 4" id="KW-0812">Transmembrane</keyword>
<evidence type="ECO:0000256" key="4">
    <source>
        <dbReference type="SAM" id="Phobius"/>
    </source>
</evidence>
<accession>A0A1P8K3L3</accession>
<dbReference type="PANTHER" id="PTHR23523:SF2">
    <property type="entry name" value="2-NITROIMIDAZOLE TRANSPORTER"/>
    <property type="match status" value="1"/>
</dbReference>
<feature type="transmembrane region" description="Helical" evidence="4">
    <location>
        <begin position="358"/>
        <end position="379"/>
    </location>
</feature>
<feature type="transmembrane region" description="Helical" evidence="4">
    <location>
        <begin position="199"/>
        <end position="222"/>
    </location>
</feature>
<dbReference type="InterPro" id="IPR011701">
    <property type="entry name" value="MFS"/>
</dbReference>
<reference evidence="5 6" key="1">
    <citation type="submission" date="2017-01" db="EMBL/GenBank/DDBJ databases">
        <authorList>
            <person name="Mah S.A."/>
            <person name="Swanson W.J."/>
            <person name="Moy G.W."/>
            <person name="Vacquier V.D."/>
        </authorList>
    </citation>
    <scope>NUCLEOTIDE SEQUENCE [LARGE SCALE GENOMIC DNA]</scope>
    <source>
        <strain evidence="5 6">DCY110</strain>
    </source>
</reference>
<sequence length="387" mass="39926">MLAASIILIALNLRPALASLPVLLPEISAGTGLTALGASYLTAIPVLCLGLFAPLAPRLALRFGIEKTLLGVLLLLGLSTALRGTGSLPMLFAASAVAAGAIAVGNVLLPGLVKRDFAAQAGLMTGLYTMAVCGGAAGAAGLSVPLAQWFGHRWTWALAAWAVPAALVALIWAPQALRRGPAADGHQRQRVRGLWRDRLAWQVTMYMGLQSGLAYAMFGWLAPILRERGLDGVTAGWVISASVMAQVATCLLLPSFAIRQRNQSGLNVALALLAGACLLAMLYAPLSLVWGYAALLGLAQGGLFSVCMTLIVLRSPDSQVAAQLSSMAQTVGYLVASAGPMLIGVLHGRTGSFASAGYVYGGMALGAAWFGWGAGRAALVRATREPS</sequence>
<dbReference type="InterPro" id="IPR052524">
    <property type="entry name" value="MFS_Cyanate_Porter"/>
</dbReference>
<dbReference type="CDD" id="cd17339">
    <property type="entry name" value="MFS_NIMT_CynX_like"/>
    <property type="match status" value="1"/>
</dbReference>
<dbReference type="Gene3D" id="1.20.1250.20">
    <property type="entry name" value="MFS general substrate transporter like domains"/>
    <property type="match status" value="1"/>
</dbReference>